<dbReference type="InterPro" id="IPR027417">
    <property type="entry name" value="P-loop_NTPase"/>
</dbReference>
<dbReference type="PANTHER" id="PTHR11783">
    <property type="entry name" value="SULFOTRANSFERASE SULT"/>
    <property type="match status" value="1"/>
</dbReference>
<keyword evidence="2" id="KW-0808">Transferase</keyword>
<evidence type="ECO:0000256" key="1">
    <source>
        <dbReference type="ARBA" id="ARBA00005771"/>
    </source>
</evidence>
<evidence type="ECO:0000313" key="5">
    <source>
        <dbReference type="Proteomes" id="UP000886998"/>
    </source>
</evidence>
<dbReference type="Proteomes" id="UP000886998">
    <property type="component" value="Unassembled WGS sequence"/>
</dbReference>
<reference evidence="4" key="1">
    <citation type="submission" date="2020-08" db="EMBL/GenBank/DDBJ databases">
        <title>Multicomponent nature underlies the extraordinary mechanical properties of spider dragline silk.</title>
        <authorList>
            <person name="Kono N."/>
            <person name="Nakamura H."/>
            <person name="Mori M."/>
            <person name="Yoshida Y."/>
            <person name="Ohtoshi R."/>
            <person name="Malay A.D."/>
            <person name="Moran D.A.P."/>
            <person name="Tomita M."/>
            <person name="Numata K."/>
            <person name="Arakawa K."/>
        </authorList>
    </citation>
    <scope>NUCLEOTIDE SEQUENCE</scope>
</reference>
<dbReference type="EMBL" id="BMAV01022035">
    <property type="protein sequence ID" value="GFY76612.1"/>
    <property type="molecule type" value="Genomic_DNA"/>
</dbReference>
<comment type="similarity">
    <text evidence="1">Belongs to the sulfotransferase 1 family.</text>
</comment>
<accession>A0A8X7CTK8</accession>
<protein>
    <submittedName>
        <fullName evidence="4">Sulfotransferase 1C4</fullName>
    </submittedName>
</protein>
<evidence type="ECO:0000259" key="3">
    <source>
        <dbReference type="Pfam" id="PF00685"/>
    </source>
</evidence>
<comment type="caution">
    <text evidence="4">The sequence shown here is derived from an EMBL/GenBank/DDBJ whole genome shotgun (WGS) entry which is preliminary data.</text>
</comment>
<dbReference type="GO" id="GO:0008146">
    <property type="term" value="F:sulfotransferase activity"/>
    <property type="evidence" value="ECO:0007669"/>
    <property type="project" value="InterPro"/>
</dbReference>
<dbReference type="Gene3D" id="3.40.50.300">
    <property type="entry name" value="P-loop containing nucleotide triphosphate hydrolases"/>
    <property type="match status" value="1"/>
</dbReference>
<dbReference type="SUPFAM" id="SSF52540">
    <property type="entry name" value="P-loop containing nucleoside triphosphate hydrolases"/>
    <property type="match status" value="1"/>
</dbReference>
<gene>
    <name evidence="4" type="primary">SULT1C4</name>
    <name evidence="4" type="ORF">TNIN_184411</name>
</gene>
<proteinExistence type="inferred from homology"/>
<name>A0A8X7CTK8_9ARAC</name>
<dbReference type="Pfam" id="PF00685">
    <property type="entry name" value="Sulfotransfer_1"/>
    <property type="match status" value="1"/>
</dbReference>
<feature type="domain" description="Sulfotransferase" evidence="3">
    <location>
        <begin position="25"/>
        <end position="180"/>
    </location>
</feature>
<sequence length="188" mass="21887">MNGIYYPEMISPKCFKEALEYKPQPDDVFIDTYPKPGSNWMQNVALYIFLKGKALEEPLKSLQGAPFIEMLGMEGINSMSRPGAFKTHLPYSQLSYSPEAKYIFVARNPKDCCVSFFHHARDQPGFGFWDGEFDDFFELFITEVVYNGYFNHLLDWYPHCNDPNVFYTRFEDMKKDMTTHTQCSAEAL</sequence>
<keyword evidence="5" id="KW-1185">Reference proteome</keyword>
<dbReference type="AlphaFoldDB" id="A0A8X7CTK8"/>
<organism evidence="4 5">
    <name type="scientific">Trichonephila inaurata madagascariensis</name>
    <dbReference type="NCBI Taxonomy" id="2747483"/>
    <lineage>
        <taxon>Eukaryota</taxon>
        <taxon>Metazoa</taxon>
        <taxon>Ecdysozoa</taxon>
        <taxon>Arthropoda</taxon>
        <taxon>Chelicerata</taxon>
        <taxon>Arachnida</taxon>
        <taxon>Araneae</taxon>
        <taxon>Araneomorphae</taxon>
        <taxon>Entelegynae</taxon>
        <taxon>Araneoidea</taxon>
        <taxon>Nephilidae</taxon>
        <taxon>Trichonephila</taxon>
        <taxon>Trichonephila inaurata</taxon>
    </lineage>
</organism>
<dbReference type="OrthoDB" id="6507163at2759"/>
<evidence type="ECO:0000313" key="4">
    <source>
        <dbReference type="EMBL" id="GFY76612.1"/>
    </source>
</evidence>
<evidence type="ECO:0000256" key="2">
    <source>
        <dbReference type="ARBA" id="ARBA00022679"/>
    </source>
</evidence>
<dbReference type="InterPro" id="IPR000863">
    <property type="entry name" value="Sulfotransferase_dom"/>
</dbReference>